<feature type="domain" description="RRM" evidence="6">
    <location>
        <begin position="54"/>
        <end position="132"/>
    </location>
</feature>
<dbReference type="InterPro" id="IPR035979">
    <property type="entry name" value="RBD_domain_sf"/>
</dbReference>
<dbReference type="InParanoid" id="B4JSH7"/>
<dbReference type="GO" id="GO:0003723">
    <property type="term" value="F:RNA binding"/>
    <property type="evidence" value="ECO:0007669"/>
    <property type="project" value="UniProtKB-UniRule"/>
</dbReference>
<evidence type="ECO:0000256" key="5">
    <source>
        <dbReference type="SAM" id="MobiDB-lite"/>
    </source>
</evidence>
<evidence type="ECO:0000256" key="4">
    <source>
        <dbReference type="PROSITE-ProRule" id="PRU00176"/>
    </source>
</evidence>
<feature type="compositionally biased region" description="Acidic residues" evidence="5">
    <location>
        <begin position="237"/>
        <end position="279"/>
    </location>
</feature>
<dbReference type="eggNOG" id="KOG4208">
    <property type="taxonomic scope" value="Eukaryota"/>
</dbReference>
<dbReference type="HOGENOM" id="CLU_788154_0_0_1"/>
<dbReference type="GO" id="GO:0005730">
    <property type="term" value="C:nucleolus"/>
    <property type="evidence" value="ECO:0007669"/>
    <property type="project" value="UniProtKB-SubCell"/>
</dbReference>
<dbReference type="Gene3D" id="3.30.70.330">
    <property type="match status" value="1"/>
</dbReference>
<dbReference type="EMBL" id="CH916373">
    <property type="protein sequence ID" value="EDV94717.1"/>
    <property type="molecule type" value="Genomic_DNA"/>
</dbReference>
<feature type="compositionally biased region" description="Polar residues" evidence="5">
    <location>
        <begin position="9"/>
        <end position="20"/>
    </location>
</feature>
<evidence type="ECO:0000313" key="7">
    <source>
        <dbReference type="EMBL" id="EDV94717.1"/>
    </source>
</evidence>
<dbReference type="PhylomeDB" id="B4JSH7"/>
<dbReference type="InterPro" id="IPR000504">
    <property type="entry name" value="RRM_dom"/>
</dbReference>
<dbReference type="Proteomes" id="UP000001070">
    <property type="component" value="Unassembled WGS sequence"/>
</dbReference>
<dbReference type="SUPFAM" id="SSF54928">
    <property type="entry name" value="RNA-binding domain, RBD"/>
    <property type="match status" value="1"/>
</dbReference>
<dbReference type="OMA" id="YFKQFGH"/>
<dbReference type="KEGG" id="dgr:6567454"/>
<sequence length="352" mass="40023">MPAVKKQKPQNLKKQATPTKNAEAAKPVVVSGQLKKKLSQAKPQATSKERQERGVVLIKSLPHGFFEQQLRNYFKQFGHVTRIRLARSQRTGGSKGFAFVEFEYPEVAKVAADTMDNYLMFQKVVKATYIPPEQQKFNYFKSTVKKVKNKAGKEIFVSNLTKATQRSVQKQNNWTESACQKRTEIGMKKVRELQKKYKHLGIDVAQLIVKPVKKSKQEEAKKKELQLEDLLGNTINEDSDDEDYEISDDDEEQLQMDSDDSDEDEEELDGDEEDEEEELQPVPKKTQKQKKVNASAERMSDLIKRKPGTGGVQKKKKTTKKAATSATKLLQLAAAKKIAKPLPKKVDKKLKK</sequence>
<dbReference type="OrthoDB" id="21467at2759"/>
<evidence type="ECO:0000256" key="2">
    <source>
        <dbReference type="ARBA" id="ARBA00022884"/>
    </source>
</evidence>
<proteinExistence type="predicted"/>
<protein>
    <submittedName>
        <fullName evidence="7">GH22444</fullName>
    </submittedName>
</protein>
<dbReference type="FunCoup" id="B4JSH7">
    <property type="interactions" value="1348"/>
</dbReference>
<dbReference type="InterPro" id="IPR012677">
    <property type="entry name" value="Nucleotide-bd_a/b_plait_sf"/>
</dbReference>
<evidence type="ECO:0000256" key="1">
    <source>
        <dbReference type="ARBA" id="ARBA00004604"/>
    </source>
</evidence>
<feature type="region of interest" description="Disordered" evidence="5">
    <location>
        <begin position="1"/>
        <end position="51"/>
    </location>
</feature>
<accession>B4JSH7</accession>
<evidence type="ECO:0000259" key="6">
    <source>
        <dbReference type="PROSITE" id="PS50102"/>
    </source>
</evidence>
<name>B4JSH7_DROGR</name>
<evidence type="ECO:0000313" key="8">
    <source>
        <dbReference type="Proteomes" id="UP000001070"/>
    </source>
</evidence>
<dbReference type="AlphaFoldDB" id="B4JSH7"/>
<reference evidence="7 8" key="1">
    <citation type="journal article" date="2007" name="Nature">
        <title>Evolution of genes and genomes on the Drosophila phylogeny.</title>
        <authorList>
            <consortium name="Drosophila 12 Genomes Consortium"/>
            <person name="Clark A.G."/>
            <person name="Eisen M.B."/>
            <person name="Smith D.R."/>
            <person name="Bergman C.M."/>
            <person name="Oliver B."/>
            <person name="Markow T.A."/>
            <person name="Kaufman T.C."/>
            <person name="Kellis M."/>
            <person name="Gelbart W."/>
            <person name="Iyer V.N."/>
            <person name="Pollard D.A."/>
            <person name="Sackton T.B."/>
            <person name="Larracuente A.M."/>
            <person name="Singh N.D."/>
            <person name="Abad J.P."/>
            <person name="Abt D.N."/>
            <person name="Adryan B."/>
            <person name="Aguade M."/>
            <person name="Akashi H."/>
            <person name="Anderson W.W."/>
            <person name="Aquadro C.F."/>
            <person name="Ardell D.H."/>
            <person name="Arguello R."/>
            <person name="Artieri C.G."/>
            <person name="Barbash D.A."/>
            <person name="Barker D."/>
            <person name="Barsanti P."/>
            <person name="Batterham P."/>
            <person name="Batzoglou S."/>
            <person name="Begun D."/>
            <person name="Bhutkar A."/>
            <person name="Blanco E."/>
            <person name="Bosak S.A."/>
            <person name="Bradley R.K."/>
            <person name="Brand A.D."/>
            <person name="Brent M.R."/>
            <person name="Brooks A.N."/>
            <person name="Brown R.H."/>
            <person name="Butlin R.K."/>
            <person name="Caggese C."/>
            <person name="Calvi B.R."/>
            <person name="Bernardo de Carvalho A."/>
            <person name="Caspi A."/>
            <person name="Castrezana S."/>
            <person name="Celniker S.E."/>
            <person name="Chang J.L."/>
            <person name="Chapple C."/>
            <person name="Chatterji S."/>
            <person name="Chinwalla A."/>
            <person name="Civetta A."/>
            <person name="Clifton S.W."/>
            <person name="Comeron J.M."/>
            <person name="Costello J.C."/>
            <person name="Coyne J.A."/>
            <person name="Daub J."/>
            <person name="David R.G."/>
            <person name="Delcher A.L."/>
            <person name="Delehaunty K."/>
            <person name="Do C.B."/>
            <person name="Ebling H."/>
            <person name="Edwards K."/>
            <person name="Eickbush T."/>
            <person name="Evans J.D."/>
            <person name="Filipski A."/>
            <person name="Findeiss S."/>
            <person name="Freyhult E."/>
            <person name="Fulton L."/>
            <person name="Fulton R."/>
            <person name="Garcia A.C."/>
            <person name="Gardiner A."/>
            <person name="Garfield D.A."/>
            <person name="Garvin B.E."/>
            <person name="Gibson G."/>
            <person name="Gilbert D."/>
            <person name="Gnerre S."/>
            <person name="Godfrey J."/>
            <person name="Good R."/>
            <person name="Gotea V."/>
            <person name="Gravely B."/>
            <person name="Greenberg A.J."/>
            <person name="Griffiths-Jones S."/>
            <person name="Gross S."/>
            <person name="Guigo R."/>
            <person name="Gustafson E.A."/>
            <person name="Haerty W."/>
            <person name="Hahn M.W."/>
            <person name="Halligan D.L."/>
            <person name="Halpern A.L."/>
            <person name="Halter G.M."/>
            <person name="Han M.V."/>
            <person name="Heger A."/>
            <person name="Hillier L."/>
            <person name="Hinrichs A.S."/>
            <person name="Holmes I."/>
            <person name="Hoskins R.A."/>
            <person name="Hubisz M.J."/>
            <person name="Hultmark D."/>
            <person name="Huntley M.A."/>
            <person name="Jaffe D.B."/>
            <person name="Jagadeeshan S."/>
            <person name="Jeck W.R."/>
            <person name="Johnson J."/>
            <person name="Jones C.D."/>
            <person name="Jordan W.C."/>
            <person name="Karpen G.H."/>
            <person name="Kataoka E."/>
            <person name="Keightley P.D."/>
            <person name="Kheradpour P."/>
            <person name="Kirkness E.F."/>
            <person name="Koerich L.B."/>
            <person name="Kristiansen K."/>
            <person name="Kudrna D."/>
            <person name="Kulathinal R.J."/>
            <person name="Kumar S."/>
            <person name="Kwok R."/>
            <person name="Lander E."/>
            <person name="Langley C.H."/>
            <person name="Lapoint R."/>
            <person name="Lazzaro B.P."/>
            <person name="Lee S.J."/>
            <person name="Levesque L."/>
            <person name="Li R."/>
            <person name="Lin C.F."/>
            <person name="Lin M.F."/>
            <person name="Lindblad-Toh K."/>
            <person name="Llopart A."/>
            <person name="Long M."/>
            <person name="Low L."/>
            <person name="Lozovsky E."/>
            <person name="Lu J."/>
            <person name="Luo M."/>
            <person name="Machado C.A."/>
            <person name="Makalowski W."/>
            <person name="Marzo M."/>
            <person name="Matsuda M."/>
            <person name="Matzkin L."/>
            <person name="McAllister B."/>
            <person name="McBride C.S."/>
            <person name="McKernan B."/>
            <person name="McKernan K."/>
            <person name="Mendez-Lago M."/>
            <person name="Minx P."/>
            <person name="Mollenhauer M.U."/>
            <person name="Montooth K."/>
            <person name="Mount S.M."/>
            <person name="Mu X."/>
            <person name="Myers E."/>
            <person name="Negre B."/>
            <person name="Newfeld S."/>
            <person name="Nielsen R."/>
            <person name="Noor M.A."/>
            <person name="O'Grady P."/>
            <person name="Pachter L."/>
            <person name="Papaceit M."/>
            <person name="Parisi M.J."/>
            <person name="Parisi M."/>
            <person name="Parts L."/>
            <person name="Pedersen J.S."/>
            <person name="Pesole G."/>
            <person name="Phillippy A.M."/>
            <person name="Ponting C.P."/>
            <person name="Pop M."/>
            <person name="Porcelli D."/>
            <person name="Powell J.R."/>
            <person name="Prohaska S."/>
            <person name="Pruitt K."/>
            <person name="Puig M."/>
            <person name="Quesneville H."/>
            <person name="Ram K.R."/>
            <person name="Rand D."/>
            <person name="Rasmussen M.D."/>
            <person name="Reed L.K."/>
            <person name="Reenan R."/>
            <person name="Reily A."/>
            <person name="Remington K.A."/>
            <person name="Rieger T.T."/>
            <person name="Ritchie M.G."/>
            <person name="Robin C."/>
            <person name="Rogers Y.H."/>
            <person name="Rohde C."/>
            <person name="Rozas J."/>
            <person name="Rubenfield M.J."/>
            <person name="Ruiz A."/>
            <person name="Russo S."/>
            <person name="Salzberg S.L."/>
            <person name="Sanchez-Gracia A."/>
            <person name="Saranga D.J."/>
            <person name="Sato H."/>
            <person name="Schaeffer S.W."/>
            <person name="Schatz M.C."/>
            <person name="Schlenke T."/>
            <person name="Schwartz R."/>
            <person name="Segarra C."/>
            <person name="Singh R.S."/>
            <person name="Sirot L."/>
            <person name="Sirota M."/>
            <person name="Sisneros N.B."/>
            <person name="Smith C.D."/>
            <person name="Smith T.F."/>
            <person name="Spieth J."/>
            <person name="Stage D.E."/>
            <person name="Stark A."/>
            <person name="Stephan W."/>
            <person name="Strausberg R.L."/>
            <person name="Strempel S."/>
            <person name="Sturgill D."/>
            <person name="Sutton G."/>
            <person name="Sutton G.G."/>
            <person name="Tao W."/>
            <person name="Teichmann S."/>
            <person name="Tobari Y.N."/>
            <person name="Tomimura Y."/>
            <person name="Tsolas J.M."/>
            <person name="Valente V.L."/>
            <person name="Venter E."/>
            <person name="Venter J.C."/>
            <person name="Vicario S."/>
            <person name="Vieira F.G."/>
            <person name="Vilella A.J."/>
            <person name="Villasante A."/>
            <person name="Walenz B."/>
            <person name="Wang J."/>
            <person name="Wasserman M."/>
            <person name="Watts T."/>
            <person name="Wilson D."/>
            <person name="Wilson R.K."/>
            <person name="Wing R.A."/>
            <person name="Wolfner M.F."/>
            <person name="Wong A."/>
            <person name="Wong G.K."/>
            <person name="Wu C.I."/>
            <person name="Wu G."/>
            <person name="Yamamoto D."/>
            <person name="Yang H.P."/>
            <person name="Yang S.P."/>
            <person name="Yorke J.A."/>
            <person name="Yoshida K."/>
            <person name="Zdobnov E."/>
            <person name="Zhang P."/>
            <person name="Zhang Y."/>
            <person name="Zimin A.V."/>
            <person name="Baldwin J."/>
            <person name="Abdouelleil A."/>
            <person name="Abdulkadir J."/>
            <person name="Abebe A."/>
            <person name="Abera B."/>
            <person name="Abreu J."/>
            <person name="Acer S.C."/>
            <person name="Aftuck L."/>
            <person name="Alexander A."/>
            <person name="An P."/>
            <person name="Anderson E."/>
            <person name="Anderson S."/>
            <person name="Arachi H."/>
            <person name="Azer M."/>
            <person name="Bachantsang P."/>
            <person name="Barry A."/>
            <person name="Bayul T."/>
            <person name="Berlin A."/>
            <person name="Bessette D."/>
            <person name="Bloom T."/>
            <person name="Blye J."/>
            <person name="Boguslavskiy L."/>
            <person name="Bonnet C."/>
            <person name="Boukhgalter B."/>
            <person name="Bourzgui I."/>
            <person name="Brown A."/>
            <person name="Cahill P."/>
            <person name="Channer S."/>
            <person name="Cheshatsang Y."/>
            <person name="Chuda L."/>
            <person name="Citroen M."/>
            <person name="Collymore A."/>
            <person name="Cooke P."/>
            <person name="Costello M."/>
            <person name="D'Aco K."/>
            <person name="Daza R."/>
            <person name="De Haan G."/>
            <person name="DeGray S."/>
            <person name="DeMaso C."/>
            <person name="Dhargay N."/>
            <person name="Dooley K."/>
            <person name="Dooley E."/>
            <person name="Doricent M."/>
            <person name="Dorje P."/>
            <person name="Dorjee K."/>
            <person name="Dupes A."/>
            <person name="Elong R."/>
            <person name="Falk J."/>
            <person name="Farina A."/>
            <person name="Faro S."/>
            <person name="Ferguson D."/>
            <person name="Fisher S."/>
            <person name="Foley C.D."/>
            <person name="Franke A."/>
            <person name="Friedrich D."/>
            <person name="Gadbois L."/>
            <person name="Gearin G."/>
            <person name="Gearin C.R."/>
            <person name="Giannoukos G."/>
            <person name="Goode T."/>
            <person name="Graham J."/>
            <person name="Grandbois E."/>
            <person name="Grewal S."/>
            <person name="Gyaltsen K."/>
            <person name="Hafez N."/>
            <person name="Hagos B."/>
            <person name="Hall J."/>
            <person name="Henson C."/>
            <person name="Hollinger A."/>
            <person name="Honan T."/>
            <person name="Huard M.D."/>
            <person name="Hughes L."/>
            <person name="Hurhula B."/>
            <person name="Husby M.E."/>
            <person name="Kamat A."/>
            <person name="Kanga B."/>
            <person name="Kashin S."/>
            <person name="Khazanovich D."/>
            <person name="Kisner P."/>
            <person name="Lance K."/>
            <person name="Lara M."/>
            <person name="Lee W."/>
            <person name="Lennon N."/>
            <person name="Letendre F."/>
            <person name="LeVine R."/>
            <person name="Lipovsky A."/>
            <person name="Liu X."/>
            <person name="Liu J."/>
            <person name="Liu S."/>
            <person name="Lokyitsang T."/>
            <person name="Lokyitsang Y."/>
            <person name="Lubonja R."/>
            <person name="Lui A."/>
            <person name="MacDonald P."/>
            <person name="Magnisalis V."/>
            <person name="Maru K."/>
            <person name="Matthews C."/>
            <person name="McCusker W."/>
            <person name="McDonough S."/>
            <person name="Mehta T."/>
            <person name="Meldrim J."/>
            <person name="Meneus L."/>
            <person name="Mihai O."/>
            <person name="Mihalev A."/>
            <person name="Mihova T."/>
            <person name="Mittelman R."/>
            <person name="Mlenga V."/>
            <person name="Montmayeur A."/>
            <person name="Mulrain L."/>
            <person name="Navidi A."/>
            <person name="Naylor J."/>
            <person name="Negash T."/>
            <person name="Nguyen T."/>
            <person name="Nguyen N."/>
            <person name="Nicol R."/>
            <person name="Norbu C."/>
            <person name="Norbu N."/>
            <person name="Novod N."/>
            <person name="O'Neill B."/>
            <person name="Osman S."/>
            <person name="Markiewicz E."/>
            <person name="Oyono O.L."/>
            <person name="Patti C."/>
            <person name="Phunkhang P."/>
            <person name="Pierre F."/>
            <person name="Priest M."/>
            <person name="Raghuraman S."/>
            <person name="Rege F."/>
            <person name="Reyes R."/>
            <person name="Rise C."/>
            <person name="Rogov P."/>
            <person name="Ross K."/>
            <person name="Ryan E."/>
            <person name="Settipalli S."/>
            <person name="Shea T."/>
            <person name="Sherpa N."/>
            <person name="Shi L."/>
            <person name="Shih D."/>
            <person name="Sparrow T."/>
            <person name="Spaulding J."/>
            <person name="Stalker J."/>
            <person name="Stange-Thomann N."/>
            <person name="Stavropoulos S."/>
            <person name="Stone C."/>
            <person name="Strader C."/>
            <person name="Tesfaye S."/>
            <person name="Thomson T."/>
            <person name="Thoulutsang Y."/>
            <person name="Thoulutsang D."/>
            <person name="Topham K."/>
            <person name="Topping I."/>
            <person name="Tsamla T."/>
            <person name="Vassiliev H."/>
            <person name="Vo A."/>
            <person name="Wangchuk T."/>
            <person name="Wangdi T."/>
            <person name="Weiand M."/>
            <person name="Wilkinson J."/>
            <person name="Wilson A."/>
            <person name="Yadav S."/>
            <person name="Young G."/>
            <person name="Yu Q."/>
            <person name="Zembek L."/>
            <person name="Zhong D."/>
            <person name="Zimmer A."/>
            <person name="Zwirko Z."/>
            <person name="Jaffe D.B."/>
            <person name="Alvarez P."/>
            <person name="Brockman W."/>
            <person name="Butler J."/>
            <person name="Chin C."/>
            <person name="Gnerre S."/>
            <person name="Grabherr M."/>
            <person name="Kleber M."/>
            <person name="Mauceli E."/>
            <person name="MacCallum I."/>
        </authorList>
    </citation>
    <scope>NUCLEOTIDE SEQUENCE [LARGE SCALE GENOMIC DNA]</scope>
    <source>
        <strain evidence="8">Tucson 15287-2541.00</strain>
    </source>
</reference>
<organism evidence="8">
    <name type="scientific">Drosophila grimshawi</name>
    <name type="common">Hawaiian fruit fly</name>
    <name type="synonym">Idiomyia grimshawi</name>
    <dbReference type="NCBI Taxonomy" id="7222"/>
    <lineage>
        <taxon>Eukaryota</taxon>
        <taxon>Metazoa</taxon>
        <taxon>Ecdysozoa</taxon>
        <taxon>Arthropoda</taxon>
        <taxon>Hexapoda</taxon>
        <taxon>Insecta</taxon>
        <taxon>Pterygota</taxon>
        <taxon>Neoptera</taxon>
        <taxon>Endopterygota</taxon>
        <taxon>Diptera</taxon>
        <taxon>Brachycera</taxon>
        <taxon>Muscomorpha</taxon>
        <taxon>Ephydroidea</taxon>
        <taxon>Drosophilidae</taxon>
        <taxon>Drosophila</taxon>
        <taxon>Hawaiian Drosophila</taxon>
    </lineage>
</organism>
<dbReference type="Pfam" id="PF00076">
    <property type="entry name" value="RRM_1"/>
    <property type="match status" value="1"/>
</dbReference>
<keyword evidence="2 4" id="KW-0694">RNA-binding</keyword>
<feature type="region of interest" description="Disordered" evidence="5">
    <location>
        <begin position="231"/>
        <end position="324"/>
    </location>
</feature>
<keyword evidence="8" id="KW-1185">Reference proteome</keyword>
<gene>
    <name evidence="7" type="primary">Dgri\GH22444</name>
    <name evidence="7" type="ORF">Dgri_GH22444</name>
</gene>
<dbReference type="PROSITE" id="PS50102">
    <property type="entry name" value="RRM"/>
    <property type="match status" value="1"/>
</dbReference>
<evidence type="ECO:0000256" key="3">
    <source>
        <dbReference type="ARBA" id="ARBA00023242"/>
    </source>
</evidence>
<dbReference type="STRING" id="7222.B4JSH7"/>
<dbReference type="CDD" id="cd12307">
    <property type="entry name" value="RRM_NIFK_like"/>
    <property type="match status" value="1"/>
</dbReference>
<dbReference type="PANTHER" id="PTHR46754">
    <property type="entry name" value="MKI67 FHA DOMAIN-INTERACTING NUCLEOLAR PHOSPHOPROTEIN"/>
    <property type="match status" value="1"/>
</dbReference>
<keyword evidence="3" id="KW-0539">Nucleus</keyword>
<comment type="subcellular location">
    <subcellularLocation>
        <location evidence="1">Nucleus</location>
        <location evidence="1">Nucleolus</location>
    </subcellularLocation>
</comment>
<dbReference type="SMART" id="SM00360">
    <property type="entry name" value="RRM"/>
    <property type="match status" value="1"/>
</dbReference>